<dbReference type="Proteomes" id="UP000584867">
    <property type="component" value="Unassembled WGS sequence"/>
</dbReference>
<dbReference type="EMBL" id="JACHIO010000003">
    <property type="protein sequence ID" value="MBB5062662.1"/>
    <property type="molecule type" value="Genomic_DNA"/>
</dbReference>
<dbReference type="GO" id="GO:0016020">
    <property type="term" value="C:membrane"/>
    <property type="evidence" value="ECO:0007669"/>
    <property type="project" value="TreeGrafter"/>
</dbReference>
<feature type="active site" description="Nucleophile" evidence="6">
    <location>
        <position position="102"/>
    </location>
</feature>
<dbReference type="RefSeq" id="WP_221314279.1">
    <property type="nucleotide sequence ID" value="NZ_JACHIO010000003.1"/>
</dbReference>
<evidence type="ECO:0000256" key="1">
    <source>
        <dbReference type="ARBA" id="ARBA00007213"/>
    </source>
</evidence>
<dbReference type="InterPro" id="IPR000073">
    <property type="entry name" value="AB_hydrolase_1"/>
</dbReference>
<keyword evidence="4 6" id="KW-0378">Hydrolase</keyword>
<dbReference type="InterPro" id="IPR050266">
    <property type="entry name" value="AB_hydrolase_sf"/>
</dbReference>
<evidence type="ECO:0000313" key="8">
    <source>
        <dbReference type="EMBL" id="MBB5062662.1"/>
    </source>
</evidence>
<dbReference type="PRINTS" id="PR00412">
    <property type="entry name" value="EPOXHYDRLASE"/>
</dbReference>
<evidence type="ECO:0000259" key="7">
    <source>
        <dbReference type="Pfam" id="PF00561"/>
    </source>
</evidence>
<dbReference type="InterPro" id="IPR023594">
    <property type="entry name" value="Haloalkane_dehalogenase_2"/>
</dbReference>
<gene>
    <name evidence="6" type="primary">dhaA</name>
    <name evidence="8" type="ORF">HDF15_000992</name>
</gene>
<dbReference type="GO" id="GO:0046464">
    <property type="term" value="P:acylglycerol catabolic process"/>
    <property type="evidence" value="ECO:0007669"/>
    <property type="project" value="TreeGrafter"/>
</dbReference>
<evidence type="ECO:0000256" key="5">
    <source>
        <dbReference type="ARBA" id="ARBA00040785"/>
    </source>
</evidence>
<dbReference type="PANTHER" id="PTHR43798:SF33">
    <property type="entry name" value="HYDROLASE, PUTATIVE (AFU_ORTHOLOGUE AFUA_2G14860)-RELATED"/>
    <property type="match status" value="1"/>
</dbReference>
<comment type="subunit">
    <text evidence="2 6">Monomer.</text>
</comment>
<dbReference type="GO" id="GO:0047372">
    <property type="term" value="F:monoacylglycerol lipase activity"/>
    <property type="evidence" value="ECO:0007669"/>
    <property type="project" value="TreeGrafter"/>
</dbReference>
<comment type="similarity">
    <text evidence="1 6">Belongs to the haloalkane dehalogenase family. Type 2 subfamily.</text>
</comment>
<proteinExistence type="inferred from homology"/>
<sequence>MAQRSMKYVEVLGSKMAYVDEGTGEATQTVALFLHGNPTSSYLWRNVIPHVAPHMRCIAPDLIGFGDSDKPELSYRVEDHARYIQAFIEALHLRDVVLVVHDWGSALGLDWARRNSARVKGVALMEFIAPVTTWLDLSPAAYDYLRTIRDPKLGRKMVIEQNSFIEQGLPAGMLRQLSAEEMKDYRRPFFSPTTREPLYRFPNELPIAGNPSDVYAMAIAYHDWLMTTETPKLFFHAQPGIFIPPQLAEIYSKRLKSCRTVDLGPGLHYLQEDHPDKIGQEIAAWLKTLD</sequence>
<accession>A0A7W7ZMG8</accession>
<comment type="function">
    <text evidence="6">Catalyzes hydrolytic cleavage of carbon-halogen bonds in halogenated aliphatic compounds, leading to the formation of the corresponding primary alcohols, halide ions and protons.</text>
</comment>
<dbReference type="Pfam" id="PF00561">
    <property type="entry name" value="Abhydrolase_1"/>
    <property type="match status" value="1"/>
</dbReference>
<reference evidence="8 9" key="1">
    <citation type="submission" date="2020-08" db="EMBL/GenBank/DDBJ databases">
        <title>Genomic Encyclopedia of Type Strains, Phase IV (KMG-V): Genome sequencing to study the core and pangenomes of soil and plant-associated prokaryotes.</title>
        <authorList>
            <person name="Whitman W."/>
        </authorList>
    </citation>
    <scope>NUCLEOTIDE SEQUENCE [LARGE SCALE GENOMIC DNA]</scope>
    <source>
        <strain evidence="8 9">X5P3</strain>
    </source>
</reference>
<comment type="catalytic activity">
    <reaction evidence="6">
        <text>1-haloalkane + H2O = a halide anion + a primary alcohol + H(+)</text>
        <dbReference type="Rhea" id="RHEA:19081"/>
        <dbReference type="ChEBI" id="CHEBI:15377"/>
        <dbReference type="ChEBI" id="CHEBI:15378"/>
        <dbReference type="ChEBI" id="CHEBI:15734"/>
        <dbReference type="ChEBI" id="CHEBI:16042"/>
        <dbReference type="ChEBI" id="CHEBI:18060"/>
        <dbReference type="EC" id="3.8.1.5"/>
    </reaction>
</comment>
<dbReference type="PANTHER" id="PTHR43798">
    <property type="entry name" value="MONOACYLGLYCEROL LIPASE"/>
    <property type="match status" value="1"/>
</dbReference>
<dbReference type="NCBIfam" id="NF002938">
    <property type="entry name" value="PRK03592.1"/>
    <property type="match status" value="1"/>
</dbReference>
<dbReference type="AlphaFoldDB" id="A0A7W7ZMG8"/>
<name>A0A7W7ZMG8_9BACT</name>
<protein>
    <recommendedName>
        <fullName evidence="5 6">Haloalkane dehalogenase</fullName>
        <ecNumber evidence="3 6">3.8.1.5</ecNumber>
    </recommendedName>
</protein>
<dbReference type="InterPro" id="IPR000639">
    <property type="entry name" value="Epox_hydrolase-like"/>
</dbReference>
<dbReference type="Gene3D" id="3.40.50.1820">
    <property type="entry name" value="alpha/beta hydrolase"/>
    <property type="match status" value="1"/>
</dbReference>
<dbReference type="GO" id="GO:0018786">
    <property type="term" value="F:haloalkane dehalogenase activity"/>
    <property type="evidence" value="ECO:0007669"/>
    <property type="project" value="UniProtKB-UniRule"/>
</dbReference>
<evidence type="ECO:0000313" key="9">
    <source>
        <dbReference type="Proteomes" id="UP000584867"/>
    </source>
</evidence>
<dbReference type="HAMAP" id="MF_01231">
    <property type="entry name" value="Haloalk_dehal_type2"/>
    <property type="match status" value="1"/>
</dbReference>
<dbReference type="SUPFAM" id="SSF53474">
    <property type="entry name" value="alpha/beta-Hydrolases"/>
    <property type="match status" value="1"/>
</dbReference>
<dbReference type="InterPro" id="IPR029058">
    <property type="entry name" value="AB_hydrolase_fold"/>
</dbReference>
<evidence type="ECO:0000256" key="3">
    <source>
        <dbReference type="ARBA" id="ARBA00012065"/>
    </source>
</evidence>
<feature type="domain" description="AB hydrolase-1" evidence="7">
    <location>
        <begin position="32"/>
        <end position="275"/>
    </location>
</feature>
<comment type="caution">
    <text evidence="8">The sequence shown here is derived from an EMBL/GenBank/DDBJ whole genome shotgun (WGS) entry which is preliminary data.</text>
</comment>
<evidence type="ECO:0000256" key="2">
    <source>
        <dbReference type="ARBA" id="ARBA00011245"/>
    </source>
</evidence>
<evidence type="ECO:0000256" key="6">
    <source>
        <dbReference type="HAMAP-Rule" id="MF_01231"/>
    </source>
</evidence>
<organism evidence="8 9">
    <name type="scientific">Granulicella mallensis</name>
    <dbReference type="NCBI Taxonomy" id="940614"/>
    <lineage>
        <taxon>Bacteria</taxon>
        <taxon>Pseudomonadati</taxon>
        <taxon>Acidobacteriota</taxon>
        <taxon>Terriglobia</taxon>
        <taxon>Terriglobales</taxon>
        <taxon>Acidobacteriaceae</taxon>
        <taxon>Granulicella</taxon>
    </lineage>
</organism>
<feature type="active site" description="Proton acceptor" evidence="6">
    <location>
        <position position="268"/>
    </location>
</feature>
<dbReference type="EC" id="3.8.1.5" evidence="3 6"/>
<feature type="active site" description="Proton donor" evidence="6">
    <location>
        <position position="126"/>
    </location>
</feature>
<evidence type="ECO:0000256" key="4">
    <source>
        <dbReference type="ARBA" id="ARBA00022801"/>
    </source>
</evidence>